<evidence type="ECO:0000256" key="3">
    <source>
        <dbReference type="ARBA" id="ARBA00021797"/>
    </source>
</evidence>
<dbReference type="Pfam" id="PF00226">
    <property type="entry name" value="DnaJ"/>
    <property type="match status" value="1"/>
</dbReference>
<dbReference type="InterPro" id="IPR036869">
    <property type="entry name" value="J_dom_sf"/>
</dbReference>
<dbReference type="Gene3D" id="3.10.660.10">
    <property type="entry name" value="DPH Zinc finger"/>
    <property type="match status" value="1"/>
</dbReference>
<dbReference type="PROSITE" id="PS51074">
    <property type="entry name" value="DPH_MB"/>
    <property type="match status" value="1"/>
</dbReference>
<comment type="function">
    <text evidence="1">Required for the first step of diphthamide biosynthesis, the transfer of 3-amino-3-carboxypropyl from S-adenosyl-L-methionine to a histidine residue. Diphthamide is a post-translational modification of histidine which occurs in elongation factor 2.</text>
</comment>
<sequence>MSHLPDHYATLGISELATQEEIKKQYQRLILKHHPDKNQQEKTGFGDGEEFRKISEAWTVLKDSNNRANYDVNLKALKLKQLGLVNGEIDLDEMEFEEETETYFSPCRCSGNYTISVEDLERGADLAACEQCSLQIRVLYEVLEDEE</sequence>
<evidence type="ECO:0000256" key="4">
    <source>
        <dbReference type="ARBA" id="ARBA00022723"/>
    </source>
</evidence>
<accession>A0ABR2WQK6</accession>
<dbReference type="Gene3D" id="1.10.287.110">
    <property type="entry name" value="DnaJ domain"/>
    <property type="match status" value="1"/>
</dbReference>
<comment type="caution">
    <text evidence="9">The sequence shown here is derived from an EMBL/GenBank/DDBJ whole genome shotgun (WGS) entry which is preliminary data.</text>
</comment>
<evidence type="ECO:0000256" key="5">
    <source>
        <dbReference type="ARBA" id="ARBA00022833"/>
    </source>
</evidence>
<comment type="similarity">
    <text evidence="2">Belongs to the DPH4 family.</text>
</comment>
<dbReference type="PROSITE" id="PS50076">
    <property type="entry name" value="DNAJ_2"/>
    <property type="match status" value="1"/>
</dbReference>
<dbReference type="Proteomes" id="UP001479436">
    <property type="component" value="Unassembled WGS sequence"/>
</dbReference>
<organism evidence="9 10">
    <name type="scientific">Basidiobolus ranarum</name>
    <dbReference type="NCBI Taxonomy" id="34480"/>
    <lineage>
        <taxon>Eukaryota</taxon>
        <taxon>Fungi</taxon>
        <taxon>Fungi incertae sedis</taxon>
        <taxon>Zoopagomycota</taxon>
        <taxon>Entomophthoromycotina</taxon>
        <taxon>Basidiobolomycetes</taxon>
        <taxon>Basidiobolales</taxon>
        <taxon>Basidiobolaceae</taxon>
        <taxon>Basidiobolus</taxon>
    </lineage>
</organism>
<dbReference type="SMART" id="SM00271">
    <property type="entry name" value="DnaJ"/>
    <property type="match status" value="1"/>
</dbReference>
<evidence type="ECO:0000313" key="9">
    <source>
        <dbReference type="EMBL" id="KAK9763780.1"/>
    </source>
</evidence>
<protein>
    <recommendedName>
        <fullName evidence="3">Diphthamide biosynthesis protein 4</fullName>
    </recommendedName>
</protein>
<gene>
    <name evidence="9" type="ORF">K7432_009249</name>
</gene>
<feature type="domain" description="J" evidence="7">
    <location>
        <begin position="6"/>
        <end position="74"/>
    </location>
</feature>
<proteinExistence type="inferred from homology"/>
<dbReference type="InterPro" id="IPR001623">
    <property type="entry name" value="DnaJ_domain"/>
</dbReference>
<evidence type="ECO:0000256" key="2">
    <source>
        <dbReference type="ARBA" id="ARBA00006169"/>
    </source>
</evidence>
<evidence type="ECO:0000259" key="7">
    <source>
        <dbReference type="PROSITE" id="PS50076"/>
    </source>
</evidence>
<keyword evidence="10" id="KW-1185">Reference proteome</keyword>
<evidence type="ECO:0000313" key="10">
    <source>
        <dbReference type="Proteomes" id="UP001479436"/>
    </source>
</evidence>
<keyword evidence="5" id="KW-0862">Zinc</keyword>
<dbReference type="SUPFAM" id="SSF46565">
    <property type="entry name" value="Chaperone J-domain"/>
    <property type="match status" value="1"/>
</dbReference>
<dbReference type="SUPFAM" id="SSF144217">
    <property type="entry name" value="CSL zinc finger"/>
    <property type="match status" value="1"/>
</dbReference>
<dbReference type="PRINTS" id="PR00625">
    <property type="entry name" value="JDOMAIN"/>
</dbReference>
<evidence type="ECO:0000259" key="8">
    <source>
        <dbReference type="PROSITE" id="PS51074"/>
    </source>
</evidence>
<name>A0ABR2WQK6_9FUNG</name>
<keyword evidence="4" id="KW-0479">Metal-binding</keyword>
<dbReference type="EMBL" id="JASJQH010000558">
    <property type="protein sequence ID" value="KAK9763780.1"/>
    <property type="molecule type" value="Genomic_DNA"/>
</dbReference>
<reference evidence="9 10" key="1">
    <citation type="submission" date="2023-04" db="EMBL/GenBank/DDBJ databases">
        <title>Genome of Basidiobolus ranarum AG-B5.</title>
        <authorList>
            <person name="Stajich J.E."/>
            <person name="Carter-House D."/>
            <person name="Gryganskyi A."/>
        </authorList>
    </citation>
    <scope>NUCLEOTIDE SEQUENCE [LARGE SCALE GENOMIC DNA]</scope>
    <source>
        <strain evidence="9 10">AG-B5</strain>
    </source>
</reference>
<dbReference type="InterPro" id="IPR007872">
    <property type="entry name" value="DPH_MB_dom"/>
</dbReference>
<dbReference type="PANTHER" id="PTHR45255:SF1">
    <property type="entry name" value="DNAJ HOMOLOG SUBFAMILY C MEMBER 24"/>
    <property type="match status" value="1"/>
</dbReference>
<dbReference type="CDD" id="cd06257">
    <property type="entry name" value="DnaJ"/>
    <property type="match status" value="1"/>
</dbReference>
<dbReference type="Pfam" id="PF05207">
    <property type="entry name" value="Zn_ribbon_CSL"/>
    <property type="match status" value="1"/>
</dbReference>
<evidence type="ECO:0000256" key="1">
    <source>
        <dbReference type="ARBA" id="ARBA00003474"/>
    </source>
</evidence>
<keyword evidence="6" id="KW-0408">Iron</keyword>
<feature type="domain" description="DPH-type MB" evidence="8">
    <location>
        <begin position="85"/>
        <end position="141"/>
    </location>
</feature>
<evidence type="ECO:0000256" key="6">
    <source>
        <dbReference type="ARBA" id="ARBA00023004"/>
    </source>
</evidence>
<dbReference type="InterPro" id="IPR036671">
    <property type="entry name" value="DPH_MB_sf"/>
</dbReference>
<dbReference type="PANTHER" id="PTHR45255">
    <property type="entry name" value="DNAJ HOMOLOG SUBFAMILY C MEMBER 24"/>
    <property type="match status" value="1"/>
</dbReference>